<sequence length="72" mass="7558">MRGADEVPEKVADIEVIAGGGPAEGFAGHFCREAGHPAEGIKVVLPLPRQGHAITIGPASALCREHARGWEY</sequence>
<protein>
    <submittedName>
        <fullName evidence="1">Uncharacterized protein</fullName>
    </submittedName>
</protein>
<proteinExistence type="predicted"/>
<comment type="caution">
    <text evidence="1">The sequence shown here is derived from an EMBL/GenBank/DDBJ whole genome shotgun (WGS) entry which is preliminary data.</text>
</comment>
<dbReference type="AlphaFoldDB" id="A0A8J3FR61"/>
<name>A0A8J3FR61_9ACTN</name>
<evidence type="ECO:0000313" key="2">
    <source>
        <dbReference type="Proteomes" id="UP000656042"/>
    </source>
</evidence>
<gene>
    <name evidence="1" type="ORF">GCM10012284_49400</name>
</gene>
<dbReference type="EMBL" id="BMMX01000031">
    <property type="protein sequence ID" value="GGL08877.1"/>
    <property type="molecule type" value="Genomic_DNA"/>
</dbReference>
<dbReference type="Proteomes" id="UP000656042">
    <property type="component" value="Unassembled WGS sequence"/>
</dbReference>
<reference evidence="1" key="1">
    <citation type="journal article" date="2014" name="Int. J. Syst. Evol. Microbiol.">
        <title>Complete genome sequence of Corynebacterium casei LMG S-19264T (=DSM 44701T), isolated from a smear-ripened cheese.</title>
        <authorList>
            <consortium name="US DOE Joint Genome Institute (JGI-PGF)"/>
            <person name="Walter F."/>
            <person name="Albersmeier A."/>
            <person name="Kalinowski J."/>
            <person name="Ruckert C."/>
        </authorList>
    </citation>
    <scope>NUCLEOTIDE SEQUENCE</scope>
    <source>
        <strain evidence="1">CGMCC 4.7299</strain>
    </source>
</reference>
<evidence type="ECO:0000313" key="1">
    <source>
        <dbReference type="EMBL" id="GGL08877.1"/>
    </source>
</evidence>
<organism evidence="1 2">
    <name type="scientific">Mangrovihabitans endophyticus</name>
    <dbReference type="NCBI Taxonomy" id="1751298"/>
    <lineage>
        <taxon>Bacteria</taxon>
        <taxon>Bacillati</taxon>
        <taxon>Actinomycetota</taxon>
        <taxon>Actinomycetes</taxon>
        <taxon>Micromonosporales</taxon>
        <taxon>Micromonosporaceae</taxon>
        <taxon>Mangrovihabitans</taxon>
    </lineage>
</organism>
<keyword evidence="2" id="KW-1185">Reference proteome</keyword>
<accession>A0A8J3FR61</accession>
<reference evidence="1" key="2">
    <citation type="submission" date="2020-09" db="EMBL/GenBank/DDBJ databases">
        <authorList>
            <person name="Sun Q."/>
            <person name="Zhou Y."/>
        </authorList>
    </citation>
    <scope>NUCLEOTIDE SEQUENCE</scope>
    <source>
        <strain evidence="1">CGMCC 4.7299</strain>
    </source>
</reference>